<feature type="domain" description="RagB/SusD" evidence="6">
    <location>
        <begin position="290"/>
        <end position="555"/>
    </location>
</feature>
<evidence type="ECO:0000256" key="1">
    <source>
        <dbReference type="ARBA" id="ARBA00004442"/>
    </source>
</evidence>
<dbReference type="InterPro" id="IPR012944">
    <property type="entry name" value="SusD_RagB_dom"/>
</dbReference>
<dbReference type="Pfam" id="PF14322">
    <property type="entry name" value="SusD-like_3"/>
    <property type="match status" value="1"/>
</dbReference>
<comment type="similarity">
    <text evidence="2">Belongs to the SusD family.</text>
</comment>
<dbReference type="Proteomes" id="UP000266118">
    <property type="component" value="Chromosome"/>
</dbReference>
<dbReference type="InterPro" id="IPR011990">
    <property type="entry name" value="TPR-like_helical_dom_sf"/>
</dbReference>
<keyword evidence="5" id="KW-0998">Cell outer membrane</keyword>
<accession>A0A386HNP7</accession>
<protein>
    <submittedName>
        <fullName evidence="8">RagB/SusD family nutrient uptake outer membrane protein</fullName>
    </submittedName>
</protein>
<proteinExistence type="inferred from homology"/>
<organism evidence="8 9">
    <name type="scientific">Arachidicoccus soli</name>
    <dbReference type="NCBI Taxonomy" id="2341117"/>
    <lineage>
        <taxon>Bacteria</taxon>
        <taxon>Pseudomonadati</taxon>
        <taxon>Bacteroidota</taxon>
        <taxon>Chitinophagia</taxon>
        <taxon>Chitinophagales</taxon>
        <taxon>Chitinophagaceae</taxon>
        <taxon>Arachidicoccus</taxon>
    </lineage>
</organism>
<dbReference type="KEGG" id="ark:D6B99_07395"/>
<keyword evidence="3" id="KW-0732">Signal</keyword>
<keyword evidence="9" id="KW-1185">Reference proteome</keyword>
<keyword evidence="4" id="KW-0472">Membrane</keyword>
<dbReference type="AlphaFoldDB" id="A0A386HNP7"/>
<gene>
    <name evidence="8" type="ORF">D6B99_07395</name>
</gene>
<sequence length="555" mass="62730">MKNKYILYTTFLIVVAFASCKKEAFLNRYPLSDISPQNFFTNETDLQLYCNQYYSHLPVQNFLDADDNSDDKAPQSINSFLAGTYTIPTSASGTSWDFSFIRTCNFFLANYSKANISDSIKNIYVGETLFFRAMDFWNKVKAFGDVPYINTYITDTSKSVLYGTRMPHKQVMDSVLKDINFAVAHLPSPANAADGRLNNMQALALKARVCLWEGTYRKYFGVGDETSYLQAASDAAEQIMNSGLYSIYTTGHPQTDYYNLFIQQELKGNPEAIMSMRYLPVVLTNGIDRSLGEASDGYSKDFVRSFLCTDGLPTSLSPLYKGDDSLDAEVKNRDPRLKQQIATRGFDFLAGDTISLPRIGTTVTSTGYQPIKGRSPNIADWNANASTLDFFIFRYAEILLIEAEARAELGTCTQDVIDSTINKLRDRVGMPHMIIANLIKDPKSDFPNVPVLIDEIRRERRVELGSEGFRFDDIHRWHAGTLINNPESILGVKLLPQVRAEYPPTQVSGIVTDANYYIRVYPSITARVWNDKMYLYPIPRQEITLNPNLQQNPGW</sequence>
<dbReference type="Gene3D" id="1.25.40.390">
    <property type="match status" value="1"/>
</dbReference>
<evidence type="ECO:0000259" key="6">
    <source>
        <dbReference type="Pfam" id="PF07980"/>
    </source>
</evidence>
<evidence type="ECO:0000313" key="8">
    <source>
        <dbReference type="EMBL" id="AYD47445.1"/>
    </source>
</evidence>
<dbReference type="Pfam" id="PF07980">
    <property type="entry name" value="SusD_RagB"/>
    <property type="match status" value="1"/>
</dbReference>
<feature type="domain" description="SusD-like N-terminal" evidence="7">
    <location>
        <begin position="56"/>
        <end position="211"/>
    </location>
</feature>
<dbReference type="PROSITE" id="PS51257">
    <property type="entry name" value="PROKAR_LIPOPROTEIN"/>
    <property type="match status" value="1"/>
</dbReference>
<evidence type="ECO:0000256" key="4">
    <source>
        <dbReference type="ARBA" id="ARBA00023136"/>
    </source>
</evidence>
<dbReference type="RefSeq" id="WP_119986575.1">
    <property type="nucleotide sequence ID" value="NZ_CP032489.1"/>
</dbReference>
<evidence type="ECO:0000256" key="2">
    <source>
        <dbReference type="ARBA" id="ARBA00006275"/>
    </source>
</evidence>
<evidence type="ECO:0000256" key="3">
    <source>
        <dbReference type="ARBA" id="ARBA00022729"/>
    </source>
</evidence>
<name>A0A386HNP7_9BACT</name>
<dbReference type="GO" id="GO:0009279">
    <property type="term" value="C:cell outer membrane"/>
    <property type="evidence" value="ECO:0007669"/>
    <property type="project" value="UniProtKB-SubCell"/>
</dbReference>
<evidence type="ECO:0000259" key="7">
    <source>
        <dbReference type="Pfam" id="PF14322"/>
    </source>
</evidence>
<dbReference type="OrthoDB" id="5694214at2"/>
<reference evidence="8 9" key="1">
    <citation type="submission" date="2018-09" db="EMBL/GenBank/DDBJ databases">
        <title>Arachidicoccus sp. nov., a bacterium isolated from soil.</title>
        <authorList>
            <person name="Weon H.-Y."/>
            <person name="Kwon S.-W."/>
            <person name="Lee S.A."/>
        </authorList>
    </citation>
    <scope>NUCLEOTIDE SEQUENCE [LARGE SCALE GENOMIC DNA]</scope>
    <source>
        <strain evidence="8 9">KIS59-12</strain>
    </source>
</reference>
<dbReference type="EMBL" id="CP032489">
    <property type="protein sequence ID" value="AYD47445.1"/>
    <property type="molecule type" value="Genomic_DNA"/>
</dbReference>
<evidence type="ECO:0000256" key="5">
    <source>
        <dbReference type="ARBA" id="ARBA00023237"/>
    </source>
</evidence>
<dbReference type="InterPro" id="IPR033985">
    <property type="entry name" value="SusD-like_N"/>
</dbReference>
<comment type="subcellular location">
    <subcellularLocation>
        <location evidence="1">Cell outer membrane</location>
    </subcellularLocation>
</comment>
<evidence type="ECO:0000313" key="9">
    <source>
        <dbReference type="Proteomes" id="UP000266118"/>
    </source>
</evidence>
<dbReference type="SUPFAM" id="SSF48452">
    <property type="entry name" value="TPR-like"/>
    <property type="match status" value="1"/>
</dbReference>